<dbReference type="OrthoDB" id="6772262at2759"/>
<comment type="caution">
    <text evidence="2">The sequence shown here is derived from an EMBL/GenBank/DDBJ whole genome shotgun (WGS) entry which is preliminary data.</text>
</comment>
<dbReference type="SUPFAM" id="SSF56672">
    <property type="entry name" value="DNA/RNA polymerases"/>
    <property type="match status" value="1"/>
</dbReference>
<gene>
    <name evidence="2" type="ORF">AVEN_130976_1</name>
</gene>
<dbReference type="GO" id="GO:0071897">
    <property type="term" value="P:DNA biosynthetic process"/>
    <property type="evidence" value="ECO:0007669"/>
    <property type="project" value="UniProtKB-ARBA"/>
</dbReference>
<dbReference type="PROSITE" id="PS50878">
    <property type="entry name" value="RT_POL"/>
    <property type="match status" value="1"/>
</dbReference>
<dbReference type="InterPro" id="IPR000477">
    <property type="entry name" value="RT_dom"/>
</dbReference>
<dbReference type="Pfam" id="PF00078">
    <property type="entry name" value="RVT_1"/>
    <property type="match status" value="1"/>
</dbReference>
<dbReference type="AlphaFoldDB" id="A0A4Y2GGW0"/>
<name>A0A4Y2GGW0_ARAVE</name>
<dbReference type="InterPro" id="IPR043502">
    <property type="entry name" value="DNA/RNA_pol_sf"/>
</dbReference>
<dbReference type="InterPro" id="IPR052560">
    <property type="entry name" value="RdDP_mobile_element"/>
</dbReference>
<evidence type="ECO:0000313" key="2">
    <source>
        <dbReference type="EMBL" id="GBM51975.1"/>
    </source>
</evidence>
<organism evidence="2 3">
    <name type="scientific">Araneus ventricosus</name>
    <name type="common">Orbweaver spider</name>
    <name type="synonym">Epeira ventricosa</name>
    <dbReference type="NCBI Taxonomy" id="182803"/>
    <lineage>
        <taxon>Eukaryota</taxon>
        <taxon>Metazoa</taxon>
        <taxon>Ecdysozoa</taxon>
        <taxon>Arthropoda</taxon>
        <taxon>Chelicerata</taxon>
        <taxon>Arachnida</taxon>
        <taxon>Araneae</taxon>
        <taxon>Araneomorphae</taxon>
        <taxon>Entelegynae</taxon>
        <taxon>Araneoidea</taxon>
        <taxon>Araneidae</taxon>
        <taxon>Araneus</taxon>
    </lineage>
</organism>
<dbReference type="PANTHER" id="PTHR36688">
    <property type="entry name" value="ENDO/EXONUCLEASE/PHOSPHATASE DOMAIN-CONTAINING PROTEIN"/>
    <property type="match status" value="1"/>
</dbReference>
<evidence type="ECO:0000259" key="1">
    <source>
        <dbReference type="PROSITE" id="PS50878"/>
    </source>
</evidence>
<dbReference type="Proteomes" id="UP000499080">
    <property type="component" value="Unassembled WGS sequence"/>
</dbReference>
<protein>
    <recommendedName>
        <fullName evidence="1">Reverse transcriptase domain-containing protein</fullName>
    </recommendedName>
</protein>
<sequence length="505" mass="57779">MVSTADVSEAVQHVVDIIINAADNTIPKSSPCLRKFRRPWWNEACRDSYKNQKKCWNIFRRYSSTENLVAFKRARAFSSRIRRRSQRESWIQFVSSITSSISSKHLWKKVKATSGVYKEFSIPVLNTGHVSYSSPLDVANILGQTFAQVSAADSYNFAFVAIKNRAERMTLNFSSRRIFSYNCEFRMFELKAALCKAHDSSPGPDGIAYSMLRHLNAVSLSNLLYLFNRVWREQSFPRQWQEAVVIPILKPGKDPANPLHYRPIALTSVLCKTLERRSMHGLSLNWKNRVIFHHYKVVSVEDVQHLTTSSISKHKFSMLLCVVTILFPFSLTLRRHMTACGGMESFENFITWVLKGVPQGSVLTVTLFILHFSEIFNHLPPSVTGTLYVDDLQISCQGCNMGLIERQLQNAINKIVSWCDENGHTLSAEKSKCVHFCRKRGIHLDPILSIRNDAIPIVDEIRFLGVIFDRELTFLPHILQLRKKCEKSLNILKVLSCTSWGADRT</sequence>
<keyword evidence="3" id="KW-1185">Reference proteome</keyword>
<reference evidence="2 3" key="1">
    <citation type="journal article" date="2019" name="Sci. Rep.">
        <title>Orb-weaving spider Araneus ventricosus genome elucidates the spidroin gene catalogue.</title>
        <authorList>
            <person name="Kono N."/>
            <person name="Nakamura H."/>
            <person name="Ohtoshi R."/>
            <person name="Moran D.A.P."/>
            <person name="Shinohara A."/>
            <person name="Yoshida Y."/>
            <person name="Fujiwara M."/>
            <person name="Mori M."/>
            <person name="Tomita M."/>
            <person name="Arakawa K."/>
        </authorList>
    </citation>
    <scope>NUCLEOTIDE SEQUENCE [LARGE SCALE GENOMIC DNA]</scope>
</reference>
<evidence type="ECO:0000313" key="3">
    <source>
        <dbReference type="Proteomes" id="UP000499080"/>
    </source>
</evidence>
<dbReference type="EMBL" id="BGPR01099225">
    <property type="protein sequence ID" value="GBM51975.1"/>
    <property type="molecule type" value="Genomic_DNA"/>
</dbReference>
<accession>A0A4Y2GGW0</accession>
<proteinExistence type="predicted"/>
<feature type="domain" description="Reverse transcriptase" evidence="1">
    <location>
        <begin position="229"/>
        <end position="468"/>
    </location>
</feature>
<dbReference type="PANTHER" id="PTHR36688:SF2">
    <property type="entry name" value="ENDONUCLEASE_EXONUCLEASE_PHOSPHATASE DOMAIN-CONTAINING PROTEIN"/>
    <property type="match status" value="1"/>
</dbReference>